<keyword evidence="4" id="KW-0430">Lectin</keyword>
<dbReference type="Pfam" id="PF24539">
    <property type="entry name" value="DUF7600"/>
    <property type="match status" value="1"/>
</dbReference>
<evidence type="ECO:0000313" key="5">
    <source>
        <dbReference type="Proteomes" id="UP000030816"/>
    </source>
</evidence>
<proteinExistence type="predicted"/>
<dbReference type="InterPro" id="IPR001229">
    <property type="entry name" value="Jacalin-like_lectin_dom"/>
</dbReference>
<protein>
    <submittedName>
        <fullName evidence="4">Mannose-binding lectin</fullName>
    </submittedName>
</protein>
<keyword evidence="5" id="KW-1185">Reference proteome</keyword>
<evidence type="ECO:0000256" key="1">
    <source>
        <dbReference type="SAM" id="MobiDB-lite"/>
    </source>
</evidence>
<dbReference type="OrthoDB" id="5273847at2759"/>
<comment type="caution">
    <text evidence="4">The sequence shown here is derived from an EMBL/GenBank/DDBJ whole genome shotgun (WGS) entry which is preliminary data.</text>
</comment>
<feature type="region of interest" description="Disordered" evidence="1">
    <location>
        <begin position="449"/>
        <end position="468"/>
    </location>
</feature>
<accession>A0A0B2WKG2</accession>
<dbReference type="GeneID" id="63742613"/>
<name>A0A0B2WKG2_METAS</name>
<dbReference type="EMBL" id="AZHE01000045">
    <property type="protein sequence ID" value="KHN93967.1"/>
    <property type="molecule type" value="Genomic_DNA"/>
</dbReference>
<dbReference type="Gene3D" id="2.100.10.30">
    <property type="entry name" value="Jacalin-like lectin domain"/>
    <property type="match status" value="1"/>
</dbReference>
<evidence type="ECO:0000313" key="4">
    <source>
        <dbReference type="EMBL" id="KHN93967.1"/>
    </source>
</evidence>
<gene>
    <name evidence="4" type="ORF">MAM_08158</name>
</gene>
<sequence length="508" mass="56835">MLCESRGCTDMTPHVQAIFDILASFPLSIEGAVWIHNYESLQPLEPHEGQQGFLNLYNRETFSLGSDCHYDEDPMDPNVMAELHAVAARLERQSNPVEDAQRFIGGFADELHVEDPEIHQRISAMESSLRRLPVEIVSDILLYLPSASVRNLQLADPFFNGSQGFRHENEKLLRGSESDIRKDEAFWQNAANYKRLSLCKVPNVTSLVDQVVELPRHTRHASFSFVTLANERYISGIRIRGVNNWEKTLGYFRPEEHSSSTCSHQTLTGESITGFDIALDNGFKLIGIAICSTSDSWPSDSQHEGFALEDRHVDRLVVPEKEIWYPELPPLGLKYVLLNKLGRPPEQPYHYCIFGGARGERLQNLNKVIITADKHVRSIAFQFGSDGEEMEQAEFTRPRYGLKPGENLATTSLAIDGARGERITRVEGIRDPCTELLTSLQIFTNKGRAIRSQNTHSPDGPTRDGEIDSYDIITTGPSEAETDIIGFFGTMMAHTSQGGISSLGLVCV</sequence>
<reference evidence="4 5" key="1">
    <citation type="journal article" date="2014" name="Proc. Natl. Acad. Sci. U.S.A.">
        <title>Trajectory and genomic determinants of fungal-pathogen speciation and host adaptation.</title>
        <authorList>
            <person name="Hu X."/>
            <person name="Xiao G."/>
            <person name="Zheng P."/>
            <person name="Shang Y."/>
            <person name="Su Y."/>
            <person name="Zhang X."/>
            <person name="Liu X."/>
            <person name="Zhan S."/>
            <person name="St Leger R.J."/>
            <person name="Wang C."/>
        </authorList>
    </citation>
    <scope>NUCLEOTIDE SEQUENCE [LARGE SCALE GENOMIC DNA]</scope>
    <source>
        <strain evidence="4 5">ARSEF 1941</strain>
    </source>
</reference>
<dbReference type="HOGENOM" id="CLU_433508_0_0_1"/>
<dbReference type="STRING" id="1081103.A0A0B2WKG2"/>
<dbReference type="AlphaFoldDB" id="A0A0B2WKG2"/>
<dbReference type="RefSeq" id="XP_040675033.1">
    <property type="nucleotide sequence ID" value="XM_040826956.1"/>
</dbReference>
<dbReference type="SUPFAM" id="SSF51101">
    <property type="entry name" value="Mannose-binding lectins"/>
    <property type="match status" value="1"/>
</dbReference>
<dbReference type="InterPro" id="IPR056021">
    <property type="entry name" value="DUF7600"/>
</dbReference>
<dbReference type="Proteomes" id="UP000030816">
    <property type="component" value="Unassembled WGS sequence"/>
</dbReference>
<feature type="domain" description="DUF7600" evidence="3">
    <location>
        <begin position="176"/>
        <end position="290"/>
    </location>
</feature>
<feature type="domain" description="Jacalin-type lectin" evidence="2">
    <location>
        <begin position="354"/>
        <end position="490"/>
    </location>
</feature>
<dbReference type="InterPro" id="IPR036404">
    <property type="entry name" value="Jacalin-like_lectin_dom_sf"/>
</dbReference>
<evidence type="ECO:0000259" key="2">
    <source>
        <dbReference type="Pfam" id="PF01419"/>
    </source>
</evidence>
<dbReference type="Pfam" id="PF01419">
    <property type="entry name" value="Jacalin"/>
    <property type="match status" value="1"/>
</dbReference>
<evidence type="ECO:0000259" key="3">
    <source>
        <dbReference type="Pfam" id="PF24539"/>
    </source>
</evidence>
<dbReference type="GO" id="GO:0030246">
    <property type="term" value="F:carbohydrate binding"/>
    <property type="evidence" value="ECO:0007669"/>
    <property type="project" value="UniProtKB-KW"/>
</dbReference>
<organism evidence="4 5">
    <name type="scientific">Metarhizium album (strain ARSEF 1941)</name>
    <dbReference type="NCBI Taxonomy" id="1081103"/>
    <lineage>
        <taxon>Eukaryota</taxon>
        <taxon>Fungi</taxon>
        <taxon>Dikarya</taxon>
        <taxon>Ascomycota</taxon>
        <taxon>Pezizomycotina</taxon>
        <taxon>Sordariomycetes</taxon>
        <taxon>Hypocreomycetidae</taxon>
        <taxon>Hypocreales</taxon>
        <taxon>Clavicipitaceae</taxon>
        <taxon>Metarhizium</taxon>
    </lineage>
</organism>